<dbReference type="GeneID" id="300115289"/>
<keyword evidence="2" id="KW-0012">Acyltransferase</keyword>
<dbReference type="AlphaFoldDB" id="A0A385DB34"/>
<dbReference type="GO" id="GO:0016747">
    <property type="term" value="F:acyltransferase activity, transferring groups other than amino-acyl groups"/>
    <property type="evidence" value="ECO:0007669"/>
    <property type="project" value="InterPro"/>
</dbReference>
<dbReference type="Proteomes" id="UP000259636">
    <property type="component" value="Chromosome"/>
</dbReference>
<proteinExistence type="predicted"/>
<organism evidence="4 5">
    <name type="scientific">Streptomyces koyangensis</name>
    <dbReference type="NCBI Taxonomy" id="188770"/>
    <lineage>
        <taxon>Bacteria</taxon>
        <taxon>Bacillati</taxon>
        <taxon>Actinomycetota</taxon>
        <taxon>Actinomycetes</taxon>
        <taxon>Kitasatosporales</taxon>
        <taxon>Streptomycetaceae</taxon>
        <taxon>Streptomyces</taxon>
        <taxon>Streptomyces aurantiacus group</taxon>
    </lineage>
</organism>
<evidence type="ECO:0000256" key="1">
    <source>
        <dbReference type="ARBA" id="ARBA00022679"/>
    </source>
</evidence>
<evidence type="ECO:0000313" key="5">
    <source>
        <dbReference type="Proteomes" id="UP000259636"/>
    </source>
</evidence>
<protein>
    <submittedName>
        <fullName evidence="4">GNAT family N-acetyltransferase</fullName>
    </submittedName>
</protein>
<evidence type="ECO:0000259" key="3">
    <source>
        <dbReference type="PROSITE" id="PS51186"/>
    </source>
</evidence>
<dbReference type="PANTHER" id="PTHR43877">
    <property type="entry name" value="AMINOALKYLPHOSPHONATE N-ACETYLTRANSFERASE-RELATED-RELATED"/>
    <property type="match status" value="1"/>
</dbReference>
<feature type="domain" description="N-acetyltransferase" evidence="3">
    <location>
        <begin position="32"/>
        <end position="174"/>
    </location>
</feature>
<dbReference type="InterPro" id="IPR000182">
    <property type="entry name" value="GNAT_dom"/>
</dbReference>
<dbReference type="PANTHER" id="PTHR43877:SF1">
    <property type="entry name" value="ACETYLTRANSFERASE"/>
    <property type="match status" value="1"/>
</dbReference>
<dbReference type="Gene3D" id="3.40.630.30">
    <property type="match status" value="1"/>
</dbReference>
<dbReference type="RefSeq" id="WP_101279319.1">
    <property type="nucleotide sequence ID" value="NZ_CP031742.1"/>
</dbReference>
<dbReference type="CDD" id="cd04301">
    <property type="entry name" value="NAT_SF"/>
    <property type="match status" value="1"/>
</dbReference>
<dbReference type="PROSITE" id="PS51186">
    <property type="entry name" value="GNAT"/>
    <property type="match status" value="1"/>
</dbReference>
<name>A0A385DB34_9ACTN</name>
<dbReference type="EMBL" id="CP031742">
    <property type="protein sequence ID" value="AXQ55605.1"/>
    <property type="molecule type" value="Genomic_DNA"/>
</dbReference>
<sequence>MAAMYVDIVTPDDAALPGALLTEITGVYASAQAFHELTGDFPDAGDIRVPQVAAALADELSVPGSVVHLARVRGELVAVAVTLDHHPADPDDPDPWIGLLLVHGERRREGHGRALADHLAARFREAGRTGLRLAVLDTNTTALTFWLALGYVPVDHRPDLRRGRECTVLRLPLAASREGRAEAGAAAGEG</sequence>
<gene>
    <name evidence="4" type="ORF">D0C37_13975</name>
</gene>
<dbReference type="SUPFAM" id="SSF55729">
    <property type="entry name" value="Acyl-CoA N-acyltransferases (Nat)"/>
    <property type="match status" value="1"/>
</dbReference>
<evidence type="ECO:0000256" key="2">
    <source>
        <dbReference type="ARBA" id="ARBA00023315"/>
    </source>
</evidence>
<dbReference type="InterPro" id="IPR050832">
    <property type="entry name" value="Bact_Acetyltransf"/>
</dbReference>
<reference evidence="4 5" key="1">
    <citation type="submission" date="2018-08" db="EMBL/GenBank/DDBJ databases">
        <authorList>
            <person name="Ferrada E.E."/>
            <person name="Latorre B.A."/>
        </authorList>
    </citation>
    <scope>NUCLEOTIDE SEQUENCE [LARGE SCALE GENOMIC DNA]</scope>
    <source>
        <strain evidence="4 5">VK-A60T</strain>
    </source>
</reference>
<accession>A0A385DB34</accession>
<dbReference type="InterPro" id="IPR016181">
    <property type="entry name" value="Acyl_CoA_acyltransferase"/>
</dbReference>
<evidence type="ECO:0000313" key="4">
    <source>
        <dbReference type="EMBL" id="AXQ55605.1"/>
    </source>
</evidence>
<keyword evidence="1 4" id="KW-0808">Transferase</keyword>
<dbReference type="KEGG" id="sky:D0C37_13975"/>
<dbReference type="Pfam" id="PF00583">
    <property type="entry name" value="Acetyltransf_1"/>
    <property type="match status" value="1"/>
</dbReference>